<keyword evidence="4 7" id="KW-1133">Transmembrane helix</keyword>
<evidence type="ECO:0000256" key="2">
    <source>
        <dbReference type="ARBA" id="ARBA00022475"/>
    </source>
</evidence>
<proteinExistence type="inferred from homology"/>
<dbReference type="AlphaFoldDB" id="A0A1H4NXF2"/>
<sequence>MRLASLLREAIATTWAAKVASTLVVAVVAGMCFAAVATVGRSASSVDEVTSRLDEAGARRLTVIDVKGLGFINPSTVRQLASIDTVQSVHALGTPFDTVNGSTGAGGTKIPTWQLTGDTATAVHIVRGRAPADGEAVVSVTTQLKLLLDEPLGFLTSLDGSAQYPIVGAYEATTALDDLDSGAIVNLSTNASARELVVTIDSVDSATPTVQAVLAVLAPPAQDDVSVESPTGLAETARQLEADLSRQGRSLLALILAIGGLFVAAVVLADVLVRQRDLGRRRTLGGSRTDLVAMVALRCVFAGLLGATLGTLGASVMNTNIGYPTPPDFTVSVAALGVLVAAIAAVPPAIYAARLDPVEVMRVP</sequence>
<dbReference type="PANTHER" id="PTHR30572:SF4">
    <property type="entry name" value="ABC TRANSPORTER PERMEASE YTRF"/>
    <property type="match status" value="1"/>
</dbReference>
<evidence type="ECO:0000256" key="1">
    <source>
        <dbReference type="ARBA" id="ARBA00004651"/>
    </source>
</evidence>
<evidence type="ECO:0000256" key="7">
    <source>
        <dbReference type="SAM" id="Phobius"/>
    </source>
</evidence>
<feature type="domain" description="ABC3 transporter permease C-terminal" evidence="8">
    <location>
        <begin position="251"/>
        <end position="356"/>
    </location>
</feature>
<comment type="subcellular location">
    <subcellularLocation>
        <location evidence="1">Cell membrane</location>
        <topology evidence="1">Multi-pass membrane protein</topology>
    </subcellularLocation>
</comment>
<feature type="transmembrane region" description="Helical" evidence="7">
    <location>
        <begin position="251"/>
        <end position="273"/>
    </location>
</feature>
<dbReference type="RefSeq" id="WP_090968527.1">
    <property type="nucleotide sequence ID" value="NZ_FNRT01000002.1"/>
</dbReference>
<reference evidence="10" key="1">
    <citation type="submission" date="2016-10" db="EMBL/GenBank/DDBJ databases">
        <authorList>
            <person name="Varghese N."/>
            <person name="Submissions S."/>
        </authorList>
    </citation>
    <scope>NUCLEOTIDE SEQUENCE [LARGE SCALE GENOMIC DNA]</scope>
    <source>
        <strain evidence="10">DSM 22017</strain>
    </source>
</reference>
<dbReference type="EMBL" id="FNRT01000002">
    <property type="protein sequence ID" value="SEB99871.1"/>
    <property type="molecule type" value="Genomic_DNA"/>
</dbReference>
<evidence type="ECO:0000256" key="5">
    <source>
        <dbReference type="ARBA" id="ARBA00023136"/>
    </source>
</evidence>
<evidence type="ECO:0000256" key="3">
    <source>
        <dbReference type="ARBA" id="ARBA00022692"/>
    </source>
</evidence>
<dbReference type="GO" id="GO:0022857">
    <property type="term" value="F:transmembrane transporter activity"/>
    <property type="evidence" value="ECO:0007669"/>
    <property type="project" value="TreeGrafter"/>
</dbReference>
<keyword evidence="10" id="KW-1185">Reference proteome</keyword>
<dbReference type="STRING" id="402596.SAMN04489844_1477"/>
<dbReference type="InterPro" id="IPR003838">
    <property type="entry name" value="ABC3_permease_C"/>
</dbReference>
<keyword evidence="5 7" id="KW-0472">Membrane</keyword>
<accession>A0A1H4NXF2</accession>
<dbReference type="PANTHER" id="PTHR30572">
    <property type="entry name" value="MEMBRANE COMPONENT OF TRANSPORTER-RELATED"/>
    <property type="match status" value="1"/>
</dbReference>
<name>A0A1H4NXF2_9ACTN</name>
<comment type="similarity">
    <text evidence="6">Belongs to the ABC-4 integral membrane protein family.</text>
</comment>
<keyword evidence="2" id="KW-1003">Cell membrane</keyword>
<dbReference type="InterPro" id="IPR050250">
    <property type="entry name" value="Macrolide_Exporter_MacB"/>
</dbReference>
<evidence type="ECO:0000313" key="10">
    <source>
        <dbReference type="Proteomes" id="UP000198742"/>
    </source>
</evidence>
<organism evidence="9 10">
    <name type="scientific">Nocardioides exalbidus</name>
    <dbReference type="NCBI Taxonomy" id="402596"/>
    <lineage>
        <taxon>Bacteria</taxon>
        <taxon>Bacillati</taxon>
        <taxon>Actinomycetota</taxon>
        <taxon>Actinomycetes</taxon>
        <taxon>Propionibacteriales</taxon>
        <taxon>Nocardioidaceae</taxon>
        <taxon>Nocardioides</taxon>
    </lineage>
</organism>
<feature type="transmembrane region" description="Helical" evidence="7">
    <location>
        <begin position="294"/>
        <end position="317"/>
    </location>
</feature>
<gene>
    <name evidence="9" type="ORF">SAMN04489844_1477</name>
</gene>
<dbReference type="Pfam" id="PF02687">
    <property type="entry name" value="FtsX"/>
    <property type="match status" value="1"/>
</dbReference>
<evidence type="ECO:0000256" key="6">
    <source>
        <dbReference type="ARBA" id="ARBA00038076"/>
    </source>
</evidence>
<evidence type="ECO:0000313" key="9">
    <source>
        <dbReference type="EMBL" id="SEB99871.1"/>
    </source>
</evidence>
<dbReference type="GO" id="GO:0005886">
    <property type="term" value="C:plasma membrane"/>
    <property type="evidence" value="ECO:0007669"/>
    <property type="project" value="UniProtKB-SubCell"/>
</dbReference>
<dbReference type="Proteomes" id="UP000198742">
    <property type="component" value="Unassembled WGS sequence"/>
</dbReference>
<evidence type="ECO:0000256" key="4">
    <source>
        <dbReference type="ARBA" id="ARBA00022989"/>
    </source>
</evidence>
<protein>
    <submittedName>
        <fullName evidence="9">Putative ABC transport system permease protein</fullName>
    </submittedName>
</protein>
<evidence type="ECO:0000259" key="8">
    <source>
        <dbReference type="Pfam" id="PF02687"/>
    </source>
</evidence>
<feature type="transmembrane region" description="Helical" evidence="7">
    <location>
        <begin position="329"/>
        <end position="352"/>
    </location>
</feature>
<keyword evidence="3 7" id="KW-0812">Transmembrane</keyword>